<accession>A0A0G3M1W4</accession>
<dbReference type="OrthoDB" id="1262175at2"/>
<evidence type="ECO:0000313" key="2">
    <source>
        <dbReference type="Proteomes" id="UP000035213"/>
    </source>
</evidence>
<organism evidence="1 2">
    <name type="scientific">Chryseobacterium gallinarum</name>
    <dbReference type="NCBI Taxonomy" id="1324352"/>
    <lineage>
        <taxon>Bacteria</taxon>
        <taxon>Pseudomonadati</taxon>
        <taxon>Bacteroidota</taxon>
        <taxon>Flavobacteriia</taxon>
        <taxon>Flavobacteriales</taxon>
        <taxon>Weeksellaceae</taxon>
        <taxon>Chryseobacterium group</taxon>
        <taxon>Chryseobacterium</taxon>
    </lineage>
</organism>
<dbReference type="RefSeq" id="WP_053327703.1">
    <property type="nucleotide sequence ID" value="NZ_CP009928.1"/>
</dbReference>
<dbReference type="KEGG" id="cgn:OK18_08270"/>
<proteinExistence type="predicted"/>
<dbReference type="EMBL" id="CP009928">
    <property type="protein sequence ID" value="AKK72620.1"/>
    <property type="molecule type" value="Genomic_DNA"/>
</dbReference>
<reference evidence="1 2" key="1">
    <citation type="submission" date="2014-11" db="EMBL/GenBank/DDBJ databases">
        <authorList>
            <person name="Park G.-S."/>
            <person name="Hong S.-J."/>
            <person name="Jung B.K."/>
            <person name="Khan A.R."/>
            <person name="Kwak Y."/>
            <person name="Shin J.-H."/>
        </authorList>
    </citation>
    <scope>NUCLEOTIDE SEQUENCE [LARGE SCALE GENOMIC DNA]</scope>
    <source>
        <strain evidence="1 2">DSM 27622</strain>
    </source>
</reference>
<gene>
    <name evidence="1" type="ORF">OK18_08270</name>
</gene>
<dbReference type="AlphaFoldDB" id="A0A0G3M1W4"/>
<sequence length="180" mass="21467">MVKNIIILLSSIFFIHPYAQTRRLANGTKVLTKKYKNIDKFNELAYRNIDIDYFYKQIDYYLSDKNFNKKRDYGSNAIRKIQFYNNGRIRILGMEDPDPENAGMRGIIYLKDNHIRIDTQGASQDGDIFKITFKVKIEGDKIYLLEMPNTLLFQPSEYNCYIYQKAKKIPEDWKKYKADW</sequence>
<evidence type="ECO:0000313" key="1">
    <source>
        <dbReference type="EMBL" id="AKK72620.1"/>
    </source>
</evidence>
<dbReference type="PATRIC" id="fig|1324352.5.peg.1735"/>
<dbReference type="Proteomes" id="UP000035213">
    <property type="component" value="Chromosome"/>
</dbReference>
<protein>
    <submittedName>
        <fullName evidence="1">Uncharacterized protein</fullName>
    </submittedName>
</protein>
<name>A0A0G3M1W4_CHRGL</name>